<dbReference type="OrthoDB" id="10266999at2759"/>
<dbReference type="EMBL" id="CAACVG010009070">
    <property type="protein sequence ID" value="VEN51962.1"/>
    <property type="molecule type" value="Genomic_DNA"/>
</dbReference>
<keyword evidence="2" id="KW-1185">Reference proteome</keyword>
<dbReference type="AlphaFoldDB" id="A0A653CW27"/>
<accession>A0A653CW27</accession>
<sequence>YQSCACIVSQLALIISALCAFFFCSSLAGQCFQWCSFVFARLLGLVCHDVTIVSGYYVQGVAVY</sequence>
<dbReference type="Proteomes" id="UP000410492">
    <property type="component" value="Unassembled WGS sequence"/>
</dbReference>
<proteinExistence type="predicted"/>
<name>A0A653CW27_CALMS</name>
<evidence type="ECO:0000313" key="1">
    <source>
        <dbReference type="EMBL" id="VEN51962.1"/>
    </source>
</evidence>
<evidence type="ECO:0000313" key="2">
    <source>
        <dbReference type="Proteomes" id="UP000410492"/>
    </source>
</evidence>
<gene>
    <name evidence="1" type="ORF">CALMAC_LOCUS12254</name>
</gene>
<feature type="non-terminal residue" evidence="1">
    <location>
        <position position="1"/>
    </location>
</feature>
<reference evidence="1 2" key="1">
    <citation type="submission" date="2019-01" db="EMBL/GenBank/DDBJ databases">
        <authorList>
            <person name="Sayadi A."/>
        </authorList>
    </citation>
    <scope>NUCLEOTIDE SEQUENCE [LARGE SCALE GENOMIC DNA]</scope>
</reference>
<protein>
    <submittedName>
        <fullName evidence="1">Uncharacterized protein</fullName>
    </submittedName>
</protein>
<organism evidence="1 2">
    <name type="scientific">Callosobruchus maculatus</name>
    <name type="common">Southern cowpea weevil</name>
    <name type="synonym">Pulse bruchid</name>
    <dbReference type="NCBI Taxonomy" id="64391"/>
    <lineage>
        <taxon>Eukaryota</taxon>
        <taxon>Metazoa</taxon>
        <taxon>Ecdysozoa</taxon>
        <taxon>Arthropoda</taxon>
        <taxon>Hexapoda</taxon>
        <taxon>Insecta</taxon>
        <taxon>Pterygota</taxon>
        <taxon>Neoptera</taxon>
        <taxon>Endopterygota</taxon>
        <taxon>Coleoptera</taxon>
        <taxon>Polyphaga</taxon>
        <taxon>Cucujiformia</taxon>
        <taxon>Chrysomeloidea</taxon>
        <taxon>Chrysomelidae</taxon>
        <taxon>Bruchinae</taxon>
        <taxon>Bruchini</taxon>
        <taxon>Callosobruchus</taxon>
    </lineage>
</organism>